<dbReference type="GO" id="GO:0006400">
    <property type="term" value="P:tRNA modification"/>
    <property type="evidence" value="ECO:0007669"/>
    <property type="project" value="InterPro"/>
</dbReference>
<dbReference type="AlphaFoldDB" id="A4JU71"/>
<evidence type="ECO:0000259" key="1">
    <source>
        <dbReference type="Pfam" id="PF23859"/>
    </source>
</evidence>
<dbReference type="InterPro" id="IPR055645">
    <property type="entry name" value="DpdA"/>
</dbReference>
<name>A4JU71_BURVG</name>
<feature type="domain" description="DeoxyPurine in DNA protein A" evidence="1">
    <location>
        <begin position="175"/>
        <end position="304"/>
    </location>
</feature>
<protein>
    <recommendedName>
        <fullName evidence="1">DeoxyPurine in DNA protein A domain-containing protein</fullName>
    </recommendedName>
</protein>
<organism evidence="2 3">
    <name type="scientific">Burkholderia vietnamiensis (strain G4 / LMG 22486)</name>
    <name type="common">Burkholderia cepacia (strain R1808)</name>
    <dbReference type="NCBI Taxonomy" id="269482"/>
    <lineage>
        <taxon>Bacteria</taxon>
        <taxon>Pseudomonadati</taxon>
        <taxon>Pseudomonadota</taxon>
        <taxon>Betaproteobacteria</taxon>
        <taxon>Burkholderiales</taxon>
        <taxon>Burkholderiaceae</taxon>
        <taxon>Burkholderia</taxon>
        <taxon>Burkholderia cepacia complex</taxon>
    </lineage>
</organism>
<reference evidence="2 3" key="1">
    <citation type="submission" date="2007-03" db="EMBL/GenBank/DDBJ databases">
        <title>Complete sequence of plasmid pBVIE01 of Burkholderia vietnamiensis G4.</title>
        <authorList>
            <consortium name="US DOE Joint Genome Institute"/>
            <person name="Copeland A."/>
            <person name="Lucas S."/>
            <person name="Lapidus A."/>
            <person name="Barry K."/>
            <person name="Detter J.C."/>
            <person name="Glavina del Rio T."/>
            <person name="Hammon N."/>
            <person name="Israni S."/>
            <person name="Dalin E."/>
            <person name="Tice H."/>
            <person name="Pitluck S."/>
            <person name="Chain P."/>
            <person name="Malfatti S."/>
            <person name="Shin M."/>
            <person name="Vergez L."/>
            <person name="Schmutz J."/>
            <person name="Larimer F."/>
            <person name="Land M."/>
            <person name="Hauser L."/>
            <person name="Kyrpides N."/>
            <person name="Tiedje J."/>
            <person name="Richardson P."/>
        </authorList>
    </citation>
    <scope>NUCLEOTIDE SEQUENCE [LARGE SCALE GENOMIC DNA]</scope>
    <source>
        <strain evidence="3">G4 / LMG 22486</strain>
        <plasmid evidence="2 3">pBVIE01</plasmid>
    </source>
</reference>
<geneLocation type="plasmid" evidence="2 3">
    <name>pBVIE01</name>
</geneLocation>
<dbReference type="Pfam" id="PF23859">
    <property type="entry name" value="DpdA"/>
    <property type="match status" value="1"/>
</dbReference>
<dbReference type="EMBL" id="CP000617">
    <property type="protein sequence ID" value="ABO59824.1"/>
    <property type="molecule type" value="Genomic_DNA"/>
</dbReference>
<proteinExistence type="predicted"/>
<dbReference type="Proteomes" id="UP000002287">
    <property type="component" value="Plasmid pBVIE01"/>
</dbReference>
<sequence>MTHEMMGLPVNQANAVLDDDLMVRVGIPHKGGRLAFHAFNQNYPAMVSASAFWNAGKSCFQFPNATDISELDFALDSAGFTAMLAWKTKGTQPGLGGIYPWSIEDYVSFAATCGSRWFSQPDCCVEEAIATDRKEVDFRINATATFLEATLRVLYALQDQASATCSARVIANMFKPCVPVLQGRSKSDYLRSLDLMLNVWERWTPWLAMPTLIGIGSVCRRDLHHKTEGLYAVLSALEGNLPPGSRVHLFGVKGACLNEIRMLDYVASVDSMSWDYGSRVKAFRAGVSNTIAHRSSEMTRWMSKAEKQAKPAVGDQYRLSLF</sequence>
<dbReference type="KEGG" id="bvi:Bcep1808_6937"/>
<accession>A4JU71</accession>
<evidence type="ECO:0000313" key="3">
    <source>
        <dbReference type="Proteomes" id="UP000002287"/>
    </source>
</evidence>
<gene>
    <name evidence="2" type="ordered locus">Bcep1808_6937</name>
</gene>
<keyword evidence="2" id="KW-0614">Plasmid</keyword>
<dbReference type="HOGENOM" id="CLU_069818_0_0_4"/>
<dbReference type="InterPro" id="IPR036511">
    <property type="entry name" value="TGT-like_sf"/>
</dbReference>
<dbReference type="Gene3D" id="3.20.20.105">
    <property type="entry name" value="Queuine tRNA-ribosyltransferase-like"/>
    <property type="match status" value="1"/>
</dbReference>
<evidence type="ECO:0000313" key="2">
    <source>
        <dbReference type="EMBL" id="ABO59824.1"/>
    </source>
</evidence>